<evidence type="ECO:0000313" key="4">
    <source>
        <dbReference type="Proteomes" id="UP000184384"/>
    </source>
</evidence>
<evidence type="ECO:0000313" key="2">
    <source>
        <dbReference type="EMBL" id="PRZ26572.1"/>
    </source>
</evidence>
<gene>
    <name evidence="2" type="ORF">BC624_102551</name>
    <name evidence="3" type="ORF">SAMN05443373_106148</name>
</gene>
<name>A0A1M5PPV9_9FLAO</name>
<dbReference type="OrthoDB" id="1373583at2"/>
<keyword evidence="1" id="KW-0812">Transmembrane</keyword>
<dbReference type="Proteomes" id="UP000184384">
    <property type="component" value="Unassembled WGS sequence"/>
</dbReference>
<keyword evidence="1" id="KW-1133">Transmembrane helix</keyword>
<evidence type="ECO:0000256" key="1">
    <source>
        <dbReference type="SAM" id="Phobius"/>
    </source>
</evidence>
<dbReference type="EMBL" id="FQWO01000006">
    <property type="protein sequence ID" value="SHH03788.1"/>
    <property type="molecule type" value="Genomic_DNA"/>
</dbReference>
<keyword evidence="1" id="KW-0472">Membrane</keyword>
<sequence length="148" mass="17656">MIEESKPEKSKTNPWAIIIFCAAVLFLLLLRYWDDHKYDDYRKTFKGETIGFATRYKHFPKSTYIKYYFYKDGKILSSMKVTGNNNLILKKYYKVKYDLKNPRANYIILNEELKPDSITLVKAGFTKSKYYIYDAGVSCKYIEKSKWK</sequence>
<dbReference type="Proteomes" id="UP000237771">
    <property type="component" value="Unassembled WGS sequence"/>
</dbReference>
<proteinExistence type="predicted"/>
<dbReference type="AlphaFoldDB" id="A0A1M5PPV9"/>
<evidence type="ECO:0000313" key="5">
    <source>
        <dbReference type="Proteomes" id="UP000237771"/>
    </source>
</evidence>
<dbReference type="STRING" id="280093.SAMN05443373_106148"/>
<protein>
    <submittedName>
        <fullName evidence="3">Uncharacterized protein</fullName>
    </submittedName>
</protein>
<keyword evidence="5" id="KW-1185">Reference proteome</keyword>
<dbReference type="EMBL" id="PVUB01000002">
    <property type="protein sequence ID" value="PRZ26572.1"/>
    <property type="molecule type" value="Genomic_DNA"/>
</dbReference>
<reference evidence="2 5" key="3">
    <citation type="submission" date="2018-03" db="EMBL/GenBank/DDBJ databases">
        <title>Genomic Encyclopedia of Archaeal and Bacterial Type Strains, Phase II (KMG-II): from individual species to whole genera.</title>
        <authorList>
            <person name="Goeker M."/>
        </authorList>
    </citation>
    <scope>NUCLEOTIDE SEQUENCE [LARGE SCALE GENOMIC DNA]</scope>
    <source>
        <strain evidence="2 5">DSM 17797</strain>
    </source>
</reference>
<feature type="transmembrane region" description="Helical" evidence="1">
    <location>
        <begin position="15"/>
        <end position="33"/>
    </location>
</feature>
<dbReference type="RefSeq" id="WP_072943715.1">
    <property type="nucleotide sequence ID" value="NZ_FQWO01000006.1"/>
</dbReference>
<reference evidence="4" key="2">
    <citation type="submission" date="2016-11" db="EMBL/GenBank/DDBJ databases">
        <authorList>
            <person name="Varghese N."/>
            <person name="Submissions S."/>
        </authorList>
    </citation>
    <scope>NUCLEOTIDE SEQUENCE [LARGE SCALE GENOMIC DNA]</scope>
    <source>
        <strain evidence="4">DSM 19729</strain>
    </source>
</reference>
<organism evidence="3 4">
    <name type="scientific">Flavobacterium granuli</name>
    <dbReference type="NCBI Taxonomy" id="280093"/>
    <lineage>
        <taxon>Bacteria</taxon>
        <taxon>Pseudomonadati</taxon>
        <taxon>Bacteroidota</taxon>
        <taxon>Flavobacteriia</taxon>
        <taxon>Flavobacteriales</taxon>
        <taxon>Flavobacteriaceae</taxon>
        <taxon>Flavobacterium</taxon>
    </lineage>
</organism>
<accession>A0A1M5PPV9</accession>
<evidence type="ECO:0000313" key="3">
    <source>
        <dbReference type="EMBL" id="SHH03788.1"/>
    </source>
</evidence>
<reference evidence="3" key="1">
    <citation type="submission" date="2016-11" db="EMBL/GenBank/DDBJ databases">
        <authorList>
            <person name="Jaros S."/>
            <person name="Januszkiewicz K."/>
            <person name="Wedrychowicz H."/>
        </authorList>
    </citation>
    <scope>NUCLEOTIDE SEQUENCE [LARGE SCALE GENOMIC DNA]</scope>
    <source>
        <strain evidence="3">DSM 19729</strain>
    </source>
</reference>